<dbReference type="UniPathway" id="UPA00059">
    <property type="reaction ID" value="UER00104"/>
</dbReference>
<dbReference type="PANTHER" id="PTHR10885:SF0">
    <property type="entry name" value="ISOPENTENYL-DIPHOSPHATE DELTA-ISOMERASE"/>
    <property type="match status" value="1"/>
</dbReference>
<comment type="similarity">
    <text evidence="3">Belongs to the IPP isomerase type 1 family.</text>
</comment>
<dbReference type="NCBIfam" id="TIGR02150">
    <property type="entry name" value="IPP_isom_1"/>
    <property type="match status" value="1"/>
</dbReference>
<dbReference type="GO" id="GO:0004452">
    <property type="term" value="F:isopentenyl-diphosphate delta-isomerase activity"/>
    <property type="evidence" value="ECO:0007669"/>
    <property type="project" value="UniProtKB-EC"/>
</dbReference>
<keyword evidence="9" id="KW-0443">Lipid metabolism</keyword>
<proteinExistence type="inferred from homology"/>
<keyword evidence="6" id="KW-0479">Metal-binding</keyword>
<dbReference type="AlphaFoldDB" id="A0A0W4ZF80"/>
<dbReference type="PROSITE" id="PS51462">
    <property type="entry name" value="NUDIX"/>
    <property type="match status" value="1"/>
</dbReference>
<dbReference type="SUPFAM" id="SSF55811">
    <property type="entry name" value="Nudix"/>
    <property type="match status" value="1"/>
</dbReference>
<comment type="catalytic activity">
    <reaction evidence="12">
        <text>isopentenyl diphosphate = dimethylallyl diphosphate</text>
        <dbReference type="Rhea" id="RHEA:23284"/>
        <dbReference type="ChEBI" id="CHEBI:57623"/>
        <dbReference type="ChEBI" id="CHEBI:128769"/>
        <dbReference type="EC" id="5.3.3.2"/>
    </reaction>
    <physiologicalReaction direction="left-to-right" evidence="12">
        <dbReference type="Rhea" id="RHEA:23285"/>
    </physiologicalReaction>
</comment>
<feature type="domain" description="Nudix hydrolase" evidence="13">
    <location>
        <begin position="53"/>
        <end position="203"/>
    </location>
</feature>
<keyword evidence="7" id="KW-0460">Magnesium</keyword>
<keyword evidence="5" id="KW-0444">Lipid biosynthesis</keyword>
<evidence type="ECO:0000256" key="12">
    <source>
        <dbReference type="ARBA" id="ARBA00029294"/>
    </source>
</evidence>
<dbReference type="InterPro" id="IPR015797">
    <property type="entry name" value="NUDIX_hydrolase-like_dom_sf"/>
</dbReference>
<dbReference type="Pfam" id="PF00293">
    <property type="entry name" value="NUDIX"/>
    <property type="match status" value="1"/>
</dbReference>
<dbReference type="Proteomes" id="UP000054454">
    <property type="component" value="Unassembled WGS sequence"/>
</dbReference>
<evidence type="ECO:0000256" key="9">
    <source>
        <dbReference type="ARBA" id="ARBA00023098"/>
    </source>
</evidence>
<evidence type="ECO:0000313" key="15">
    <source>
        <dbReference type="Proteomes" id="UP000054454"/>
    </source>
</evidence>
<evidence type="ECO:0000256" key="10">
    <source>
        <dbReference type="ARBA" id="ARBA00023229"/>
    </source>
</evidence>
<keyword evidence="10" id="KW-0414">Isoprene biosynthesis</keyword>
<comment type="pathway">
    <text evidence="2">Isoprenoid biosynthesis; dimethylallyl diphosphate biosynthesis; dimethylallyl diphosphate from isopentenyl diphosphate: step 1/1.</text>
</comment>
<dbReference type="FunFam" id="3.90.79.10:FF:000012">
    <property type="entry name" value="Isopentenyl-diphosphate Delta-isomerase 1"/>
    <property type="match status" value="1"/>
</dbReference>
<dbReference type="GO" id="GO:0006694">
    <property type="term" value="P:steroid biosynthetic process"/>
    <property type="evidence" value="ECO:0007669"/>
    <property type="project" value="UniProtKB-KW"/>
</dbReference>
<dbReference type="OrthoDB" id="510307at2759"/>
<evidence type="ECO:0000256" key="4">
    <source>
        <dbReference type="ARBA" id="ARBA00012057"/>
    </source>
</evidence>
<evidence type="ECO:0000256" key="7">
    <source>
        <dbReference type="ARBA" id="ARBA00022842"/>
    </source>
</evidence>
<keyword evidence="11" id="KW-0413">Isomerase</keyword>
<evidence type="ECO:0000256" key="5">
    <source>
        <dbReference type="ARBA" id="ARBA00022516"/>
    </source>
</evidence>
<keyword evidence="15" id="KW-1185">Reference proteome</keyword>
<dbReference type="GO" id="GO:0046872">
    <property type="term" value="F:metal ion binding"/>
    <property type="evidence" value="ECO:0007669"/>
    <property type="project" value="UniProtKB-KW"/>
</dbReference>
<organism evidence="14 15">
    <name type="scientific">Pneumocystis carinii (strain B80)</name>
    <name type="common">Rat pneumocystis pneumonia agent</name>
    <name type="synonym">Pneumocystis carinii f. sp. carinii</name>
    <dbReference type="NCBI Taxonomy" id="1408658"/>
    <lineage>
        <taxon>Eukaryota</taxon>
        <taxon>Fungi</taxon>
        <taxon>Dikarya</taxon>
        <taxon>Ascomycota</taxon>
        <taxon>Taphrinomycotina</taxon>
        <taxon>Pneumocystomycetes</taxon>
        <taxon>Pneumocystaceae</taxon>
        <taxon>Pneumocystis</taxon>
    </lineage>
</organism>
<evidence type="ECO:0000256" key="8">
    <source>
        <dbReference type="ARBA" id="ARBA00022955"/>
    </source>
</evidence>
<dbReference type="GO" id="GO:0009240">
    <property type="term" value="P:isopentenyl diphosphate biosynthetic process"/>
    <property type="evidence" value="ECO:0007669"/>
    <property type="project" value="TreeGrafter"/>
</dbReference>
<sequence length="231" mass="27515">MDSYIFDEDLKDKDPEQRRLMEETCILVNENDEIVGFETKKKCHLLRNIRKGMLHRAFSVFLFNENGLLLLQKRANEKITFPGLWTNTCCSHPLYIHLEYGRTLEESIEGVKRAAQRKLYHELGITANQIPLEKFSYLTKIQYSAQSDEIWGENEIDYILFIQANVSLKLNTNEVETARYVRQIDLREMLTSKNFKFTPWFQLICRSFMFFWWDNLNNLSAIKNQHTIIRM</sequence>
<reference evidence="15" key="1">
    <citation type="journal article" date="2016" name="Nat. Commun.">
        <title>Genome analysis of three Pneumocystis species reveals adaptation mechanisms to life exclusively in mammalian hosts.</title>
        <authorList>
            <person name="Ma L."/>
            <person name="Chen Z."/>
            <person name="Huang D.W."/>
            <person name="Kutty G."/>
            <person name="Ishihara M."/>
            <person name="Wang H."/>
            <person name="Abouelleil A."/>
            <person name="Bishop L."/>
            <person name="Davey E."/>
            <person name="Deng R."/>
            <person name="Deng X."/>
            <person name="Fan L."/>
            <person name="Fantoni G."/>
            <person name="Fitzgerald M."/>
            <person name="Gogineni E."/>
            <person name="Goldberg J.M."/>
            <person name="Handley G."/>
            <person name="Hu X."/>
            <person name="Huber C."/>
            <person name="Jiao X."/>
            <person name="Jones K."/>
            <person name="Levin J.Z."/>
            <person name="Liu Y."/>
            <person name="Macdonald P."/>
            <person name="Melnikov A."/>
            <person name="Raley C."/>
            <person name="Sassi M."/>
            <person name="Sherman B.T."/>
            <person name="Song X."/>
            <person name="Sykes S."/>
            <person name="Tran B."/>
            <person name="Walsh L."/>
            <person name="Xia Y."/>
            <person name="Yang J."/>
            <person name="Young S."/>
            <person name="Zeng Q."/>
            <person name="Zheng X."/>
            <person name="Stephens R."/>
            <person name="Nusbaum C."/>
            <person name="Birren B.W."/>
            <person name="Azadi P."/>
            <person name="Lempicki R.A."/>
            <person name="Cuomo C.A."/>
            <person name="Kovacs J.A."/>
        </authorList>
    </citation>
    <scope>NUCLEOTIDE SEQUENCE [LARGE SCALE GENOMIC DNA]</scope>
    <source>
        <strain evidence="15">B80</strain>
    </source>
</reference>
<dbReference type="RefSeq" id="XP_018225235.1">
    <property type="nucleotide sequence ID" value="XM_018371072.1"/>
</dbReference>
<gene>
    <name evidence="14" type="ORF">T552_02536</name>
</gene>
<name>A0A0W4ZF80_PNEC8</name>
<dbReference type="EMBL" id="LFVZ01000011">
    <property type="protein sequence ID" value="KTW27044.1"/>
    <property type="molecule type" value="Genomic_DNA"/>
</dbReference>
<dbReference type="EC" id="5.3.3.2" evidence="4"/>
<keyword evidence="8" id="KW-0752">Steroid biosynthesis</keyword>
<comment type="caution">
    <text evidence="14">The sequence shown here is derived from an EMBL/GenBank/DDBJ whole genome shotgun (WGS) entry which is preliminary data.</text>
</comment>
<evidence type="ECO:0000256" key="11">
    <source>
        <dbReference type="ARBA" id="ARBA00023235"/>
    </source>
</evidence>
<evidence type="ECO:0000313" key="14">
    <source>
        <dbReference type="EMBL" id="KTW27044.1"/>
    </source>
</evidence>
<evidence type="ECO:0000256" key="1">
    <source>
        <dbReference type="ARBA" id="ARBA00001946"/>
    </source>
</evidence>
<dbReference type="GO" id="GO:0005737">
    <property type="term" value="C:cytoplasm"/>
    <property type="evidence" value="ECO:0007669"/>
    <property type="project" value="TreeGrafter"/>
</dbReference>
<dbReference type="InterPro" id="IPR011876">
    <property type="entry name" value="IsopentenylPP_isomerase_typ1"/>
</dbReference>
<dbReference type="PIRSF" id="PIRSF018427">
    <property type="entry name" value="Isopntndiph_ism"/>
    <property type="match status" value="1"/>
</dbReference>
<dbReference type="CDD" id="cd02885">
    <property type="entry name" value="NUDIX_IPP_Isomerase"/>
    <property type="match status" value="1"/>
</dbReference>
<dbReference type="VEuPathDB" id="FungiDB:T552_02536"/>
<dbReference type="Gene3D" id="3.90.79.10">
    <property type="entry name" value="Nucleoside Triphosphate Pyrophosphohydrolase"/>
    <property type="match status" value="1"/>
</dbReference>
<protein>
    <recommendedName>
        <fullName evidence="4">isopentenyl-diphosphate Delta-isomerase</fullName>
        <ecNumber evidence="4">5.3.3.2</ecNumber>
    </recommendedName>
</protein>
<dbReference type="GO" id="GO:0050992">
    <property type="term" value="P:dimethylallyl diphosphate biosynthetic process"/>
    <property type="evidence" value="ECO:0007669"/>
    <property type="project" value="UniProtKB-UniPathway"/>
</dbReference>
<comment type="cofactor">
    <cofactor evidence="1">
        <name>Mg(2+)</name>
        <dbReference type="ChEBI" id="CHEBI:18420"/>
    </cofactor>
</comment>
<dbReference type="GeneID" id="28937275"/>
<dbReference type="InterPro" id="IPR000086">
    <property type="entry name" value="NUDIX_hydrolase_dom"/>
</dbReference>
<evidence type="ECO:0000256" key="6">
    <source>
        <dbReference type="ARBA" id="ARBA00022723"/>
    </source>
</evidence>
<accession>A0A0W4ZF80</accession>
<evidence type="ECO:0000256" key="2">
    <source>
        <dbReference type="ARBA" id="ARBA00004826"/>
    </source>
</evidence>
<evidence type="ECO:0000259" key="13">
    <source>
        <dbReference type="PROSITE" id="PS51462"/>
    </source>
</evidence>
<dbReference type="PANTHER" id="PTHR10885">
    <property type="entry name" value="ISOPENTENYL-DIPHOSPHATE DELTA-ISOMERASE"/>
    <property type="match status" value="1"/>
</dbReference>
<evidence type="ECO:0000256" key="3">
    <source>
        <dbReference type="ARBA" id="ARBA00007579"/>
    </source>
</evidence>